<comment type="caution">
    <text evidence="1">The sequence shown here is derived from an EMBL/GenBank/DDBJ whole genome shotgun (WGS) entry which is preliminary data.</text>
</comment>
<dbReference type="Proteomes" id="UP000250369">
    <property type="component" value="Unassembled WGS sequence"/>
</dbReference>
<protein>
    <submittedName>
        <fullName evidence="1">Uncharacterized protein</fullName>
    </submittedName>
</protein>
<dbReference type="AlphaFoldDB" id="A0A329MMD8"/>
<gene>
    <name evidence="1" type="ORF">DQG23_14895</name>
</gene>
<dbReference type="EMBL" id="QMFB01000007">
    <property type="protein sequence ID" value="RAV20782.1"/>
    <property type="molecule type" value="Genomic_DNA"/>
</dbReference>
<evidence type="ECO:0000313" key="2">
    <source>
        <dbReference type="Proteomes" id="UP000250369"/>
    </source>
</evidence>
<organism evidence="1 2">
    <name type="scientific">Paenibacillus contaminans</name>
    <dbReference type="NCBI Taxonomy" id="450362"/>
    <lineage>
        <taxon>Bacteria</taxon>
        <taxon>Bacillati</taxon>
        <taxon>Bacillota</taxon>
        <taxon>Bacilli</taxon>
        <taxon>Bacillales</taxon>
        <taxon>Paenibacillaceae</taxon>
        <taxon>Paenibacillus</taxon>
    </lineage>
</organism>
<reference evidence="1 2" key="1">
    <citation type="journal article" date="2009" name="Int. J. Syst. Evol. Microbiol.">
        <title>Paenibacillus contaminans sp. nov., isolated from a contaminated laboratory plate.</title>
        <authorList>
            <person name="Chou J.H."/>
            <person name="Lee J.H."/>
            <person name="Lin M.C."/>
            <person name="Chang P.S."/>
            <person name="Arun A.B."/>
            <person name="Young C.C."/>
            <person name="Chen W.M."/>
        </authorList>
    </citation>
    <scope>NUCLEOTIDE SEQUENCE [LARGE SCALE GENOMIC DNA]</scope>
    <source>
        <strain evidence="1 2">CKOBP-6</strain>
    </source>
</reference>
<evidence type="ECO:0000313" key="1">
    <source>
        <dbReference type="EMBL" id="RAV20782.1"/>
    </source>
</evidence>
<sequence length="130" mass="15402">MEILFHANISPVLFTNRTFCLSTVRRGSESLGTPDKHDHEGLIHPAHPRQYLRFGGTADRIFDLNSSPYTLLSKQALSKKRRRHWLQLHENRLLLIEIDVRIYEVLILWTGDNTEEWAYMNDMKRWIDVE</sequence>
<keyword evidence="2" id="KW-1185">Reference proteome</keyword>
<accession>A0A329MMD8</accession>
<proteinExistence type="predicted"/>
<name>A0A329MMD8_9BACL</name>